<protein>
    <submittedName>
        <fullName evidence="7">AI-2E family transporter</fullName>
    </submittedName>
</protein>
<accession>A0ABD5RPW0</accession>
<feature type="transmembrane region" description="Helical" evidence="6">
    <location>
        <begin position="247"/>
        <end position="272"/>
    </location>
</feature>
<keyword evidence="8" id="KW-1185">Reference proteome</keyword>
<feature type="transmembrane region" description="Helical" evidence="6">
    <location>
        <begin position="199"/>
        <end position="216"/>
    </location>
</feature>
<feature type="transmembrane region" description="Helical" evidence="6">
    <location>
        <begin position="140"/>
        <end position="159"/>
    </location>
</feature>
<feature type="transmembrane region" description="Helical" evidence="6">
    <location>
        <begin position="222"/>
        <end position="240"/>
    </location>
</feature>
<dbReference type="PANTHER" id="PTHR21716:SF4">
    <property type="entry name" value="TRANSMEMBRANE PROTEIN 245"/>
    <property type="match status" value="1"/>
</dbReference>
<sequence length="334" mass="34638">MSLNPRVAFSAAFVVVLGLLAFSIVQPFLSFLLAAVLLAFVLFPVHRRLSDQLSSPVSAGVLVSGTVLAVVVPIAAFAAVVAGDVAALADGNQALPGLESVEQVLRQQFGVQVQLRSRLRSIAGSLPGYLASAAPGLVRGGVHATLGVLLLLFVEYYLLKDGAALVSWVRSVVPLPDPVAEELAEATDQMTWAVLKGHVLVAAVQGFVAGVGLFVVGVPNAVLWTLVMMFLALIPVVGVAPVLGGGILYLVVQGNALGAGFVVVYGLTVVAITDDYLRAFLVDRHAASLHPAVILVGVIGAAVAFGPMGLFFGPVVLGVFKTSVDVFRDHFEMG</sequence>
<evidence type="ECO:0000256" key="4">
    <source>
        <dbReference type="ARBA" id="ARBA00022989"/>
    </source>
</evidence>
<gene>
    <name evidence="7" type="ORF">ACFPYI_13390</name>
</gene>
<dbReference type="Proteomes" id="UP001596099">
    <property type="component" value="Unassembled WGS sequence"/>
</dbReference>
<organism evidence="7 8">
    <name type="scientific">Halomarina salina</name>
    <dbReference type="NCBI Taxonomy" id="1872699"/>
    <lineage>
        <taxon>Archaea</taxon>
        <taxon>Methanobacteriati</taxon>
        <taxon>Methanobacteriota</taxon>
        <taxon>Stenosarchaea group</taxon>
        <taxon>Halobacteria</taxon>
        <taxon>Halobacteriales</taxon>
        <taxon>Natronomonadaceae</taxon>
        <taxon>Halomarina</taxon>
    </lineage>
</organism>
<proteinExistence type="inferred from homology"/>
<evidence type="ECO:0000256" key="2">
    <source>
        <dbReference type="ARBA" id="ARBA00009773"/>
    </source>
</evidence>
<comment type="subcellular location">
    <subcellularLocation>
        <location evidence="1">Membrane</location>
        <topology evidence="1">Multi-pass membrane protein</topology>
    </subcellularLocation>
</comment>
<evidence type="ECO:0000256" key="5">
    <source>
        <dbReference type="ARBA" id="ARBA00023136"/>
    </source>
</evidence>
<feature type="transmembrane region" description="Helical" evidence="6">
    <location>
        <begin position="292"/>
        <end position="320"/>
    </location>
</feature>
<keyword evidence="5 6" id="KW-0472">Membrane</keyword>
<dbReference type="AlphaFoldDB" id="A0ABD5RPW0"/>
<evidence type="ECO:0000256" key="3">
    <source>
        <dbReference type="ARBA" id="ARBA00022692"/>
    </source>
</evidence>
<evidence type="ECO:0000256" key="6">
    <source>
        <dbReference type="SAM" id="Phobius"/>
    </source>
</evidence>
<dbReference type="GO" id="GO:0016020">
    <property type="term" value="C:membrane"/>
    <property type="evidence" value="ECO:0007669"/>
    <property type="project" value="UniProtKB-SubCell"/>
</dbReference>
<evidence type="ECO:0000313" key="7">
    <source>
        <dbReference type="EMBL" id="MFC5972329.1"/>
    </source>
</evidence>
<dbReference type="RefSeq" id="WP_247415500.1">
    <property type="nucleotide sequence ID" value="NZ_JALLGW010000001.1"/>
</dbReference>
<dbReference type="InterPro" id="IPR002549">
    <property type="entry name" value="AI-2E-like"/>
</dbReference>
<reference evidence="7 8" key="1">
    <citation type="journal article" date="2019" name="Int. J. Syst. Evol. Microbiol.">
        <title>The Global Catalogue of Microorganisms (GCM) 10K type strain sequencing project: providing services to taxonomists for standard genome sequencing and annotation.</title>
        <authorList>
            <consortium name="The Broad Institute Genomics Platform"/>
            <consortium name="The Broad Institute Genome Sequencing Center for Infectious Disease"/>
            <person name="Wu L."/>
            <person name="Ma J."/>
        </authorList>
    </citation>
    <scope>NUCLEOTIDE SEQUENCE [LARGE SCALE GENOMIC DNA]</scope>
    <source>
        <strain evidence="7 8">CGMCC 1.12543</strain>
    </source>
</reference>
<feature type="transmembrane region" description="Helical" evidence="6">
    <location>
        <begin position="61"/>
        <end position="82"/>
    </location>
</feature>
<evidence type="ECO:0000313" key="8">
    <source>
        <dbReference type="Proteomes" id="UP001596099"/>
    </source>
</evidence>
<dbReference type="Pfam" id="PF01594">
    <property type="entry name" value="AI-2E_transport"/>
    <property type="match status" value="1"/>
</dbReference>
<evidence type="ECO:0000256" key="1">
    <source>
        <dbReference type="ARBA" id="ARBA00004141"/>
    </source>
</evidence>
<comment type="caution">
    <text evidence="7">The sequence shown here is derived from an EMBL/GenBank/DDBJ whole genome shotgun (WGS) entry which is preliminary data.</text>
</comment>
<feature type="transmembrane region" description="Helical" evidence="6">
    <location>
        <begin position="31"/>
        <end position="49"/>
    </location>
</feature>
<dbReference type="PANTHER" id="PTHR21716">
    <property type="entry name" value="TRANSMEMBRANE PROTEIN"/>
    <property type="match status" value="1"/>
</dbReference>
<name>A0ABD5RPW0_9EURY</name>
<comment type="similarity">
    <text evidence="2">Belongs to the autoinducer-2 exporter (AI-2E) (TC 2.A.86) family.</text>
</comment>
<dbReference type="EMBL" id="JBHSQH010000001">
    <property type="protein sequence ID" value="MFC5972329.1"/>
    <property type="molecule type" value="Genomic_DNA"/>
</dbReference>
<keyword evidence="4 6" id="KW-1133">Transmembrane helix</keyword>
<keyword evidence="3 6" id="KW-0812">Transmembrane</keyword>
<feature type="transmembrane region" description="Helical" evidence="6">
    <location>
        <begin position="7"/>
        <end position="25"/>
    </location>
</feature>